<accession>A0A6J2XQS4</accession>
<evidence type="ECO:0000256" key="1">
    <source>
        <dbReference type="SAM" id="SignalP"/>
    </source>
</evidence>
<feature type="chain" id="PRO_5026710783" evidence="1">
    <location>
        <begin position="23"/>
        <end position="183"/>
    </location>
</feature>
<proteinExistence type="predicted"/>
<sequence length="183" mass="21135">MELSRSLIFSVIVAALVLTVQSQQYVPIQVLFPVNSSYPLYQNYSGYSYPGYNSNATKNNFFNQYYANQFPGHNVTLPTTYNETYDGHLFQGLIQRYDRLLFNQTYRREAKWFGYNDVSVKYPTGGYNGFEIISAIRVYNRFLDGTSCTARVVTGGVGYQYVKIKLSSSWRRGFLYNVQIFGH</sequence>
<organism evidence="2 3">
    <name type="scientific">Sitophilus oryzae</name>
    <name type="common">Rice weevil</name>
    <name type="synonym">Curculio oryzae</name>
    <dbReference type="NCBI Taxonomy" id="7048"/>
    <lineage>
        <taxon>Eukaryota</taxon>
        <taxon>Metazoa</taxon>
        <taxon>Ecdysozoa</taxon>
        <taxon>Arthropoda</taxon>
        <taxon>Hexapoda</taxon>
        <taxon>Insecta</taxon>
        <taxon>Pterygota</taxon>
        <taxon>Neoptera</taxon>
        <taxon>Endopterygota</taxon>
        <taxon>Coleoptera</taxon>
        <taxon>Polyphaga</taxon>
        <taxon>Cucujiformia</taxon>
        <taxon>Curculionidae</taxon>
        <taxon>Dryophthorinae</taxon>
        <taxon>Sitophilus</taxon>
    </lineage>
</organism>
<dbReference type="GeneID" id="115880597"/>
<evidence type="ECO:0000313" key="2">
    <source>
        <dbReference type="Proteomes" id="UP000504635"/>
    </source>
</evidence>
<dbReference type="RefSeq" id="XP_030753732.1">
    <property type="nucleotide sequence ID" value="XM_030897872.1"/>
</dbReference>
<evidence type="ECO:0000313" key="3">
    <source>
        <dbReference type="RefSeq" id="XP_030753732.1"/>
    </source>
</evidence>
<dbReference type="PANTHER" id="PTHR37685">
    <property type="entry name" value="GEO11136P1-RELATED"/>
    <property type="match status" value="1"/>
</dbReference>
<dbReference type="PANTHER" id="PTHR37685:SF1">
    <property type="entry name" value="GEO11136P1-RELATED"/>
    <property type="match status" value="1"/>
</dbReference>
<feature type="signal peptide" evidence="1">
    <location>
        <begin position="1"/>
        <end position="22"/>
    </location>
</feature>
<dbReference type="Pfam" id="PF15868">
    <property type="entry name" value="MBF2"/>
    <property type="match status" value="1"/>
</dbReference>
<dbReference type="InterPro" id="IPR031734">
    <property type="entry name" value="MBF2"/>
</dbReference>
<keyword evidence="2" id="KW-1185">Reference proteome</keyword>
<reference evidence="3" key="1">
    <citation type="submission" date="2025-08" db="UniProtKB">
        <authorList>
            <consortium name="RefSeq"/>
        </authorList>
    </citation>
    <scope>IDENTIFICATION</scope>
    <source>
        <tissue evidence="3">Gonads</tissue>
    </source>
</reference>
<keyword evidence="1" id="KW-0732">Signal</keyword>
<dbReference type="OrthoDB" id="8192785at2759"/>
<dbReference type="AlphaFoldDB" id="A0A6J2XQS4"/>
<dbReference type="Proteomes" id="UP000504635">
    <property type="component" value="Unplaced"/>
</dbReference>
<name>A0A6J2XQS4_SITOR</name>
<protein>
    <submittedName>
        <fullName evidence="3">Uncharacterized protein LOC115880597 isoform X2</fullName>
    </submittedName>
</protein>
<gene>
    <name evidence="3" type="primary">LOC115880597</name>
</gene>